<evidence type="ECO:0000256" key="8">
    <source>
        <dbReference type="ARBA" id="ARBA00023242"/>
    </source>
</evidence>
<comment type="caution">
    <text evidence="11">The sequence shown here is derived from an EMBL/GenBank/DDBJ whole genome shotgun (WGS) entry which is preliminary data.</text>
</comment>
<evidence type="ECO:0000313" key="12">
    <source>
        <dbReference type="Proteomes" id="UP000285301"/>
    </source>
</evidence>
<dbReference type="GO" id="GO:0008270">
    <property type="term" value="F:zinc ion binding"/>
    <property type="evidence" value="ECO:0007669"/>
    <property type="project" value="UniProtKB-KW"/>
</dbReference>
<dbReference type="AlphaFoldDB" id="A0A3S3PBX5"/>
<evidence type="ECO:0000256" key="9">
    <source>
        <dbReference type="SAM" id="MobiDB-lite"/>
    </source>
</evidence>
<accession>A0A3S3PBX5</accession>
<organism evidence="11 12">
    <name type="scientific">Dinothrombium tinctorium</name>
    <dbReference type="NCBI Taxonomy" id="1965070"/>
    <lineage>
        <taxon>Eukaryota</taxon>
        <taxon>Metazoa</taxon>
        <taxon>Ecdysozoa</taxon>
        <taxon>Arthropoda</taxon>
        <taxon>Chelicerata</taxon>
        <taxon>Arachnida</taxon>
        <taxon>Acari</taxon>
        <taxon>Acariformes</taxon>
        <taxon>Trombidiformes</taxon>
        <taxon>Prostigmata</taxon>
        <taxon>Anystina</taxon>
        <taxon>Parasitengona</taxon>
        <taxon>Trombidioidea</taxon>
        <taxon>Trombidiidae</taxon>
        <taxon>Dinothrombium</taxon>
    </lineage>
</organism>
<dbReference type="EMBL" id="NCKU01000232">
    <property type="protein sequence ID" value="RWS16430.1"/>
    <property type="molecule type" value="Genomic_DNA"/>
</dbReference>
<keyword evidence="6" id="KW-0804">Transcription</keyword>
<keyword evidence="7 11" id="KW-0675">Receptor</keyword>
<name>A0A3S3PBX5_9ACAR</name>
<evidence type="ECO:0000256" key="1">
    <source>
        <dbReference type="ARBA" id="ARBA00022723"/>
    </source>
</evidence>
<dbReference type="Gene3D" id="3.30.50.10">
    <property type="entry name" value="Erythroid Transcription Factor GATA-1, subunit A"/>
    <property type="match status" value="1"/>
</dbReference>
<evidence type="ECO:0000256" key="2">
    <source>
        <dbReference type="ARBA" id="ARBA00022771"/>
    </source>
</evidence>
<reference evidence="11 12" key="1">
    <citation type="journal article" date="2018" name="Gigascience">
        <title>Genomes of trombidid mites reveal novel predicted allergens and laterally-transferred genes associated with secondary metabolism.</title>
        <authorList>
            <person name="Dong X."/>
            <person name="Chaisiri K."/>
            <person name="Xia D."/>
            <person name="Armstrong S.D."/>
            <person name="Fang Y."/>
            <person name="Donnelly M.J."/>
            <person name="Kadowaki T."/>
            <person name="McGarry J.W."/>
            <person name="Darby A.C."/>
            <person name="Makepeace B.L."/>
        </authorList>
    </citation>
    <scope>NUCLEOTIDE SEQUENCE [LARGE SCALE GENOMIC DNA]</scope>
    <source>
        <strain evidence="11">UoL-WK</strain>
    </source>
</reference>
<feature type="region of interest" description="Disordered" evidence="9">
    <location>
        <begin position="293"/>
        <end position="318"/>
    </location>
</feature>
<evidence type="ECO:0000256" key="5">
    <source>
        <dbReference type="ARBA" id="ARBA00023125"/>
    </source>
</evidence>
<protein>
    <submittedName>
        <fullName evidence="11">Nuclear receptor-like protein</fullName>
    </submittedName>
</protein>
<keyword evidence="2" id="KW-0863">Zinc-finger</keyword>
<dbReference type="STRING" id="1965070.A0A3S3PBX5"/>
<evidence type="ECO:0000256" key="6">
    <source>
        <dbReference type="ARBA" id="ARBA00023163"/>
    </source>
</evidence>
<keyword evidence="4" id="KW-0805">Transcription regulation</keyword>
<proteinExistence type="predicted"/>
<keyword evidence="8" id="KW-0539">Nucleus</keyword>
<gene>
    <name evidence="11" type="ORF">B4U79_16798</name>
</gene>
<dbReference type="GO" id="GO:0043565">
    <property type="term" value="F:sequence-specific DNA binding"/>
    <property type="evidence" value="ECO:0007669"/>
    <property type="project" value="InterPro"/>
</dbReference>
<dbReference type="Proteomes" id="UP000285301">
    <property type="component" value="Unassembled WGS sequence"/>
</dbReference>
<evidence type="ECO:0000256" key="3">
    <source>
        <dbReference type="ARBA" id="ARBA00022833"/>
    </source>
</evidence>
<keyword evidence="5" id="KW-0238">DNA-binding</keyword>
<dbReference type="InterPro" id="IPR013088">
    <property type="entry name" value="Znf_NHR/GATA"/>
</dbReference>
<sequence>MGGNSSSKRIVDKEKEDSKGKCLVCHPNGIVIAYSVFRCSICPHTSDSVNECRQHYDKKHLRNGKLRKTFGNFEPIVLQLDKSCQPNDTIDFRSSTPCSELVHDVSENGINVKPLTDSGVSIDPKGAQMFKGDVRSVSKLSVNGTPRVTPKCSVCQTQRQYACVQRRLGVYVCAYCFRFLRVFLSNPRVYNCPELGKCPINEKSKCDACWIKACIDVYISELDAEKQAILRRYYPVSQINSPPNKNRSRFDLAKDLVIKDAPLGNGEVKSGSLLIDAESGGIKEVLIGEHEEENVYESNNQRDESIKENTSPMNVINA</sequence>
<evidence type="ECO:0000259" key="10">
    <source>
        <dbReference type="PROSITE" id="PS51030"/>
    </source>
</evidence>
<evidence type="ECO:0000256" key="7">
    <source>
        <dbReference type="ARBA" id="ARBA00023170"/>
    </source>
</evidence>
<feature type="compositionally biased region" description="Polar residues" evidence="9">
    <location>
        <begin position="308"/>
        <end position="318"/>
    </location>
</feature>
<dbReference type="InterPro" id="IPR001628">
    <property type="entry name" value="Znf_hrmn_rcpt"/>
</dbReference>
<dbReference type="PROSITE" id="PS51030">
    <property type="entry name" value="NUCLEAR_REC_DBD_2"/>
    <property type="match status" value="1"/>
</dbReference>
<evidence type="ECO:0000256" key="4">
    <source>
        <dbReference type="ARBA" id="ARBA00023015"/>
    </source>
</evidence>
<feature type="domain" description="Nuclear receptor" evidence="10">
    <location>
        <begin position="149"/>
        <end position="231"/>
    </location>
</feature>
<dbReference type="OrthoDB" id="308383at2759"/>
<evidence type="ECO:0000313" key="11">
    <source>
        <dbReference type="EMBL" id="RWS16430.1"/>
    </source>
</evidence>
<keyword evidence="3" id="KW-0862">Zinc</keyword>
<keyword evidence="1" id="KW-0479">Metal-binding</keyword>
<keyword evidence="12" id="KW-1185">Reference proteome</keyword>
<dbReference type="GO" id="GO:0003700">
    <property type="term" value="F:DNA-binding transcription factor activity"/>
    <property type="evidence" value="ECO:0007669"/>
    <property type="project" value="InterPro"/>
</dbReference>